<feature type="transmembrane region" description="Helical" evidence="1">
    <location>
        <begin position="99"/>
        <end position="117"/>
    </location>
</feature>
<accession>A0A6I4WEZ8</accession>
<dbReference type="EMBL" id="WUTW01000002">
    <property type="protein sequence ID" value="MXQ65122.1"/>
    <property type="molecule type" value="Genomic_DNA"/>
</dbReference>
<sequence>MSPADVRRLLAVGVLAAGTGLFLTPALGSCLVLVPSAGWLVLPGVVTCAALVGMSAALLGLVAAELPRVVAPPFQWALLVQFVAAGAWLPVAARTPTTGGWLVTGAVVTVLTAGALSRVPRIAGAARIGLVLAVLLV</sequence>
<evidence type="ECO:0000256" key="1">
    <source>
        <dbReference type="SAM" id="Phobius"/>
    </source>
</evidence>
<name>A0A6I4WEZ8_9ACTN</name>
<reference evidence="2 3" key="1">
    <citation type="submission" date="2019-12" db="EMBL/GenBank/DDBJ databases">
        <title>Nocardia macrotermitis sp. nov. and Nocardia aurantia sp. nov., isolated from the gut of the fungus growing-termite Macrotermes natalensis.</title>
        <authorList>
            <person name="Christine B."/>
            <person name="Rene B."/>
        </authorList>
    </citation>
    <scope>NUCLEOTIDE SEQUENCE [LARGE SCALE GENOMIC DNA]</scope>
    <source>
        <strain evidence="2 3">DSM 102126</strain>
    </source>
</reference>
<gene>
    <name evidence="2" type="ORF">GQ466_13865</name>
</gene>
<feature type="transmembrane region" description="Helical" evidence="1">
    <location>
        <begin position="76"/>
        <end position="93"/>
    </location>
</feature>
<keyword evidence="1" id="KW-0812">Transmembrane</keyword>
<comment type="caution">
    <text evidence="2">The sequence shown here is derived from an EMBL/GenBank/DDBJ whole genome shotgun (WGS) entry which is preliminary data.</text>
</comment>
<keyword evidence="3" id="KW-1185">Reference proteome</keyword>
<protein>
    <submittedName>
        <fullName evidence="2">Uncharacterized protein</fullName>
    </submittedName>
</protein>
<evidence type="ECO:0000313" key="2">
    <source>
        <dbReference type="EMBL" id="MXQ65122.1"/>
    </source>
</evidence>
<keyword evidence="1" id="KW-1133">Transmembrane helix</keyword>
<proteinExistence type="predicted"/>
<keyword evidence="1" id="KW-0472">Membrane</keyword>
<feature type="transmembrane region" description="Helical" evidence="1">
    <location>
        <begin position="38"/>
        <end position="64"/>
    </location>
</feature>
<evidence type="ECO:0000313" key="3">
    <source>
        <dbReference type="Proteomes" id="UP000431901"/>
    </source>
</evidence>
<dbReference type="AlphaFoldDB" id="A0A6I4WEZ8"/>
<organism evidence="2 3">
    <name type="scientific">Actinomadura rayongensis</name>
    <dbReference type="NCBI Taxonomy" id="1429076"/>
    <lineage>
        <taxon>Bacteria</taxon>
        <taxon>Bacillati</taxon>
        <taxon>Actinomycetota</taxon>
        <taxon>Actinomycetes</taxon>
        <taxon>Streptosporangiales</taxon>
        <taxon>Thermomonosporaceae</taxon>
        <taxon>Actinomadura</taxon>
    </lineage>
</organism>
<dbReference type="RefSeq" id="WP_161103261.1">
    <property type="nucleotide sequence ID" value="NZ_JBHLYI010000010.1"/>
</dbReference>
<dbReference type="PROSITE" id="PS51257">
    <property type="entry name" value="PROKAR_LIPOPROTEIN"/>
    <property type="match status" value="1"/>
</dbReference>
<dbReference type="Proteomes" id="UP000431901">
    <property type="component" value="Unassembled WGS sequence"/>
</dbReference>